<proteinExistence type="inferred from homology"/>
<organism evidence="5 6">
    <name type="scientific">Eubacterium plexicaudatum ASF492</name>
    <dbReference type="NCBI Taxonomy" id="1235802"/>
    <lineage>
        <taxon>Bacteria</taxon>
        <taxon>Bacillati</taxon>
        <taxon>Bacillota</taxon>
        <taxon>Clostridia</taxon>
        <taxon>Eubacteriales</taxon>
        <taxon>Eubacteriaceae</taxon>
        <taxon>Eubacterium</taxon>
    </lineage>
</organism>
<dbReference type="EMBL" id="AQFT01000038">
    <property type="protein sequence ID" value="EMZ33903.1"/>
    <property type="molecule type" value="Genomic_DNA"/>
</dbReference>
<evidence type="ECO:0000256" key="2">
    <source>
        <dbReference type="ARBA" id="ARBA00022603"/>
    </source>
</evidence>
<evidence type="ECO:0000259" key="4">
    <source>
        <dbReference type="Pfam" id="PF08241"/>
    </source>
</evidence>
<dbReference type="HOGENOM" id="CLU_049344_3_3_9"/>
<sequence length="249" mass="28530">MKTEWDYTQLAEAYLKRPDYAQSAIDQMLQTAGVKKGDEACDVGAGAAHLTLKLAEYGLKVCAVEPNDAMRANGVKRTAQFEDVKWFEGVGEDTGMDNDRFELVTFGSSFNVCNRQEALKEAKRILKDGGWFACMWNHRDLTDPLQKEIEDILKEHIADYSYGTRREDQTEVIRESGLFHDVVYVEGTVVHEILAEDFIEGWKSHGTVQRQSKDKFDFINAKIRETVEAKGEKYIKVPYTTRIWMAQRK</sequence>
<dbReference type="InterPro" id="IPR051052">
    <property type="entry name" value="Diverse_substrate_MTase"/>
</dbReference>
<dbReference type="eggNOG" id="COG2226">
    <property type="taxonomic scope" value="Bacteria"/>
</dbReference>
<protein>
    <recommendedName>
        <fullName evidence="4">Methyltransferase type 11 domain-containing protein</fullName>
    </recommendedName>
</protein>
<dbReference type="PANTHER" id="PTHR44942:SF4">
    <property type="entry name" value="METHYLTRANSFERASE TYPE 11 DOMAIN-CONTAINING PROTEIN"/>
    <property type="match status" value="1"/>
</dbReference>
<keyword evidence="3" id="KW-0808">Transferase</keyword>
<accession>N2B5V4</accession>
<feature type="domain" description="Methyltransferase type 11" evidence="4">
    <location>
        <begin position="42"/>
        <end position="134"/>
    </location>
</feature>
<dbReference type="SUPFAM" id="SSF53335">
    <property type="entry name" value="S-adenosyl-L-methionine-dependent methyltransferases"/>
    <property type="match status" value="1"/>
</dbReference>
<dbReference type="STRING" id="1235802.C823_01184"/>
<dbReference type="Pfam" id="PF08241">
    <property type="entry name" value="Methyltransf_11"/>
    <property type="match status" value="1"/>
</dbReference>
<dbReference type="GO" id="GO:0032259">
    <property type="term" value="P:methylation"/>
    <property type="evidence" value="ECO:0007669"/>
    <property type="project" value="UniProtKB-KW"/>
</dbReference>
<dbReference type="AlphaFoldDB" id="N2B5V4"/>
<evidence type="ECO:0000256" key="1">
    <source>
        <dbReference type="ARBA" id="ARBA00008361"/>
    </source>
</evidence>
<evidence type="ECO:0000313" key="6">
    <source>
        <dbReference type="Proteomes" id="UP000012589"/>
    </source>
</evidence>
<dbReference type="InterPro" id="IPR029063">
    <property type="entry name" value="SAM-dependent_MTases_sf"/>
</dbReference>
<gene>
    <name evidence="5" type="ORF">C823_01184</name>
</gene>
<dbReference type="InterPro" id="IPR013216">
    <property type="entry name" value="Methyltransf_11"/>
</dbReference>
<keyword evidence="6" id="KW-1185">Reference proteome</keyword>
<dbReference type="PATRIC" id="fig|1235802.3.peg.1267"/>
<comment type="caution">
    <text evidence="5">The sequence shown here is derived from an EMBL/GenBank/DDBJ whole genome shotgun (WGS) entry which is preliminary data.</text>
</comment>
<name>N2B5V4_9FIRM</name>
<dbReference type="GO" id="GO:0008757">
    <property type="term" value="F:S-adenosylmethionine-dependent methyltransferase activity"/>
    <property type="evidence" value="ECO:0007669"/>
    <property type="project" value="InterPro"/>
</dbReference>
<dbReference type="Gene3D" id="3.40.50.150">
    <property type="entry name" value="Vaccinia Virus protein VP39"/>
    <property type="match status" value="1"/>
</dbReference>
<dbReference type="PANTHER" id="PTHR44942">
    <property type="entry name" value="METHYLTRANSF_11 DOMAIN-CONTAINING PROTEIN"/>
    <property type="match status" value="1"/>
</dbReference>
<dbReference type="CDD" id="cd02440">
    <property type="entry name" value="AdoMet_MTases"/>
    <property type="match status" value="1"/>
</dbReference>
<comment type="similarity">
    <text evidence="1">Belongs to the methyltransferase superfamily.</text>
</comment>
<dbReference type="Proteomes" id="UP000012589">
    <property type="component" value="Unassembled WGS sequence"/>
</dbReference>
<reference evidence="5 6" key="1">
    <citation type="journal article" date="2014" name="Genome Announc.">
        <title>Draft genome sequences of the altered schaedler flora, a defined bacterial community from gnotobiotic mice.</title>
        <authorList>
            <person name="Wannemuehler M.J."/>
            <person name="Overstreet A.M."/>
            <person name="Ward D.V."/>
            <person name="Phillips G.J."/>
        </authorList>
    </citation>
    <scope>NUCLEOTIDE SEQUENCE [LARGE SCALE GENOMIC DNA]</scope>
    <source>
        <strain evidence="5 6">ASF492</strain>
    </source>
</reference>
<evidence type="ECO:0000313" key="5">
    <source>
        <dbReference type="EMBL" id="EMZ33903.1"/>
    </source>
</evidence>
<evidence type="ECO:0000256" key="3">
    <source>
        <dbReference type="ARBA" id="ARBA00022679"/>
    </source>
</evidence>
<dbReference type="OrthoDB" id="1767185at2"/>
<keyword evidence="2" id="KW-0489">Methyltransferase</keyword>